<dbReference type="InterPro" id="IPR001680">
    <property type="entry name" value="WD40_rpt"/>
</dbReference>
<keyword evidence="1" id="KW-0853">WD repeat</keyword>
<gene>
    <name evidence="2" type="ORF">PSON_ATCC_30995.1.T4890001</name>
</gene>
<dbReference type="AlphaFoldDB" id="A0A8S1RY53"/>
<dbReference type="EMBL" id="CAJJDN010000489">
    <property type="protein sequence ID" value="CAD8131344.1"/>
    <property type="molecule type" value="Genomic_DNA"/>
</dbReference>
<feature type="repeat" description="WD" evidence="1">
    <location>
        <begin position="137"/>
        <end position="178"/>
    </location>
</feature>
<dbReference type="PANTHER" id="PTHR45333">
    <property type="entry name" value="MEMBRANE PROTEIN-RELATED"/>
    <property type="match status" value="1"/>
</dbReference>
<dbReference type="PROSITE" id="PS50294">
    <property type="entry name" value="WD_REPEATS_REGION"/>
    <property type="match status" value="1"/>
</dbReference>
<dbReference type="InterPro" id="IPR019775">
    <property type="entry name" value="WD40_repeat_CS"/>
</dbReference>
<dbReference type="Proteomes" id="UP000692954">
    <property type="component" value="Unassembled WGS sequence"/>
</dbReference>
<dbReference type="OrthoDB" id="202197at2759"/>
<protein>
    <submittedName>
        <fullName evidence="2">Uncharacterized protein</fullName>
    </submittedName>
</protein>
<evidence type="ECO:0000313" key="2">
    <source>
        <dbReference type="EMBL" id="CAD8131344.1"/>
    </source>
</evidence>
<keyword evidence="3" id="KW-1185">Reference proteome</keyword>
<organism evidence="2 3">
    <name type="scientific">Paramecium sonneborni</name>
    <dbReference type="NCBI Taxonomy" id="65129"/>
    <lineage>
        <taxon>Eukaryota</taxon>
        <taxon>Sar</taxon>
        <taxon>Alveolata</taxon>
        <taxon>Ciliophora</taxon>
        <taxon>Intramacronucleata</taxon>
        <taxon>Oligohymenophorea</taxon>
        <taxon>Peniculida</taxon>
        <taxon>Parameciidae</taxon>
        <taxon>Paramecium</taxon>
    </lineage>
</organism>
<dbReference type="PROSITE" id="PS00678">
    <property type="entry name" value="WD_REPEATS_1"/>
    <property type="match status" value="1"/>
</dbReference>
<dbReference type="PROSITE" id="PS50082">
    <property type="entry name" value="WD_REPEATS_2"/>
    <property type="match status" value="1"/>
</dbReference>
<name>A0A8S1RY53_9CILI</name>
<dbReference type="SMART" id="SM00320">
    <property type="entry name" value="WD40"/>
    <property type="match status" value="2"/>
</dbReference>
<accession>A0A8S1RY53</accession>
<dbReference type="Pfam" id="PF00400">
    <property type="entry name" value="WD40"/>
    <property type="match status" value="1"/>
</dbReference>
<evidence type="ECO:0000313" key="3">
    <source>
        <dbReference type="Proteomes" id="UP000692954"/>
    </source>
</evidence>
<sequence length="346" mass="39894">MKIMMNILKQVKDHDLNNKNYCEDIYEELRKDLIKKISKNDQIVCLLKFLVQLTTVDETFIQCGSNGLNLLVGLKVDLTKHCFEGIRIKKSSLIGGNFAKYNFSGSEFENVDISGVNLNGALLLNCKWKNIKIHELNQLNGHTVYSVCFSPDGITLASGSHDQSIRLWDVKTGQQKAKFDGHTNIVYSIYFSTDGSQSVYGILRVDNQKPNWMVIATQYYQYASHQMELLQHQVVMTNQSVYGMLRQDNKKSNLMVIVIVSIQQASHQMELFQYPVVLISQSVYGMLRQDNKKPNFMVILILSHRYLSHQMELFQLQVVMISQFVYGMLKQDNKQQNYQMFILVMS</sequence>
<dbReference type="PANTHER" id="PTHR45333:SF1">
    <property type="entry name" value="CHROMOSOME UNDETERMINED SCAFFOLD_625, WHOLE GENOME SHOTGUN SEQUENCE"/>
    <property type="match status" value="1"/>
</dbReference>
<evidence type="ECO:0000256" key="1">
    <source>
        <dbReference type="PROSITE-ProRule" id="PRU00221"/>
    </source>
</evidence>
<comment type="caution">
    <text evidence="2">The sequence shown here is derived from an EMBL/GenBank/DDBJ whole genome shotgun (WGS) entry which is preliminary data.</text>
</comment>
<reference evidence="2" key="1">
    <citation type="submission" date="2021-01" db="EMBL/GenBank/DDBJ databases">
        <authorList>
            <consortium name="Genoscope - CEA"/>
            <person name="William W."/>
        </authorList>
    </citation>
    <scope>NUCLEOTIDE SEQUENCE</scope>
</reference>
<proteinExistence type="predicted"/>